<protein>
    <submittedName>
        <fullName evidence="1">Uncharacterized protein</fullName>
    </submittedName>
</protein>
<reference evidence="1 2" key="2">
    <citation type="submission" date="2017-10" db="EMBL/GenBank/DDBJ databases">
        <title>Extensive intraspecific genome diversity in a model arbuscular mycorrhizal fungus.</title>
        <authorList>
            <person name="Chen E.C.H."/>
            <person name="Morin E."/>
            <person name="Baudet D."/>
            <person name="Noel J."/>
            <person name="Ndikumana S."/>
            <person name="Charron P."/>
            <person name="St-Onge C."/>
            <person name="Giorgi J."/>
            <person name="Grigoriev I.V."/>
            <person name="Roux C."/>
            <person name="Martin F.M."/>
            <person name="Corradi N."/>
        </authorList>
    </citation>
    <scope>NUCLEOTIDE SEQUENCE [LARGE SCALE GENOMIC DNA]</scope>
    <source>
        <strain evidence="1 2">C2</strain>
    </source>
</reference>
<reference evidence="1 2" key="1">
    <citation type="submission" date="2016-04" db="EMBL/GenBank/DDBJ databases">
        <title>Genome analyses suggest a sexual origin of heterokaryosis in a supposedly ancient asexual fungus.</title>
        <authorList>
            <person name="Ropars J."/>
            <person name="Sedzielewska K."/>
            <person name="Noel J."/>
            <person name="Charron P."/>
            <person name="Farinelli L."/>
            <person name="Marton T."/>
            <person name="Kruger M."/>
            <person name="Pelin A."/>
            <person name="Brachmann A."/>
            <person name="Corradi N."/>
        </authorList>
    </citation>
    <scope>NUCLEOTIDE SEQUENCE [LARGE SCALE GENOMIC DNA]</scope>
    <source>
        <strain evidence="1 2">C2</strain>
    </source>
</reference>
<dbReference type="AlphaFoldDB" id="A0A2N1M4K2"/>
<gene>
    <name evidence="1" type="ORF">RhiirC2_858568</name>
</gene>
<sequence length="112" mass="12996">MFCNSVKYRNSTAIELWYFGSFAKLQNICRIVDNCELWICGYLDFKICNVSQYRKSQLFRNCLFAAPSLVIDKVLVNEKSEGSTKILATELEEVKEAVDNDFASMFRKRNTL</sequence>
<name>A0A2N1M4K2_9GLOM</name>
<accession>A0A2N1M4K2</accession>
<evidence type="ECO:0000313" key="2">
    <source>
        <dbReference type="Proteomes" id="UP000233469"/>
    </source>
</evidence>
<proteinExistence type="predicted"/>
<comment type="caution">
    <text evidence="1">The sequence shown here is derived from an EMBL/GenBank/DDBJ whole genome shotgun (WGS) entry which is preliminary data.</text>
</comment>
<dbReference type="Proteomes" id="UP000233469">
    <property type="component" value="Unassembled WGS sequence"/>
</dbReference>
<evidence type="ECO:0000313" key="1">
    <source>
        <dbReference type="EMBL" id="PKK56538.1"/>
    </source>
</evidence>
<organism evidence="1 2">
    <name type="scientific">Rhizophagus irregularis</name>
    <dbReference type="NCBI Taxonomy" id="588596"/>
    <lineage>
        <taxon>Eukaryota</taxon>
        <taxon>Fungi</taxon>
        <taxon>Fungi incertae sedis</taxon>
        <taxon>Mucoromycota</taxon>
        <taxon>Glomeromycotina</taxon>
        <taxon>Glomeromycetes</taxon>
        <taxon>Glomerales</taxon>
        <taxon>Glomeraceae</taxon>
        <taxon>Rhizophagus</taxon>
    </lineage>
</organism>
<dbReference type="EMBL" id="LLXL01005478">
    <property type="protein sequence ID" value="PKK56538.1"/>
    <property type="molecule type" value="Genomic_DNA"/>
</dbReference>